<dbReference type="Proteomes" id="UP000622797">
    <property type="component" value="Unassembled WGS sequence"/>
</dbReference>
<dbReference type="InterPro" id="IPR046341">
    <property type="entry name" value="SET_dom_sf"/>
</dbReference>
<dbReference type="SUPFAM" id="SSF82199">
    <property type="entry name" value="SET domain"/>
    <property type="match status" value="1"/>
</dbReference>
<dbReference type="InterPro" id="IPR001214">
    <property type="entry name" value="SET_dom"/>
</dbReference>
<dbReference type="EMBL" id="JABEXW010000138">
    <property type="protein sequence ID" value="KAF4970075.1"/>
    <property type="molecule type" value="Genomic_DNA"/>
</dbReference>
<keyword evidence="3" id="KW-1185">Reference proteome</keyword>
<dbReference type="PROSITE" id="PS50280">
    <property type="entry name" value="SET"/>
    <property type="match status" value="1"/>
</dbReference>
<dbReference type="Pfam" id="PF00856">
    <property type="entry name" value="SET"/>
    <property type="match status" value="1"/>
</dbReference>
<accession>A0A8H4U5S1</accession>
<dbReference type="Gene3D" id="2.170.270.10">
    <property type="entry name" value="SET domain"/>
    <property type="match status" value="1"/>
</dbReference>
<evidence type="ECO:0000313" key="2">
    <source>
        <dbReference type="EMBL" id="KAF4970075.1"/>
    </source>
</evidence>
<name>A0A8H4U5S1_9HYPO</name>
<reference evidence="2" key="2">
    <citation type="submission" date="2020-05" db="EMBL/GenBank/DDBJ databases">
        <authorList>
            <person name="Kim H.-S."/>
            <person name="Proctor R.H."/>
            <person name="Brown D.W."/>
        </authorList>
    </citation>
    <scope>NUCLEOTIDE SEQUENCE</scope>
    <source>
        <strain evidence="2">NRRL 20472</strain>
    </source>
</reference>
<comment type="caution">
    <text evidence="2">The sequence shown here is derived from an EMBL/GenBank/DDBJ whole genome shotgun (WGS) entry which is preliminary data.</text>
</comment>
<reference evidence="2" key="1">
    <citation type="journal article" date="2020" name="BMC Genomics">
        <title>Correction to: Identification and distribution of gene clusters required for synthesis of sphingolipid metabolism inhibitors in diverse species of the filamentous fungus Fusarium.</title>
        <authorList>
            <person name="Kim H.S."/>
            <person name="Lohmar J.M."/>
            <person name="Busman M."/>
            <person name="Brown D.W."/>
            <person name="Naumann T.A."/>
            <person name="Divon H.H."/>
            <person name="Lysoe E."/>
            <person name="Uhlig S."/>
            <person name="Proctor R.H."/>
        </authorList>
    </citation>
    <scope>NUCLEOTIDE SEQUENCE</scope>
    <source>
        <strain evidence="2">NRRL 20472</strain>
    </source>
</reference>
<dbReference type="PANTHER" id="PTHR47332:SF2">
    <property type="entry name" value="SET-6"/>
    <property type="match status" value="1"/>
</dbReference>
<protein>
    <recommendedName>
        <fullName evidence="1">SET domain-containing protein</fullName>
    </recommendedName>
</protein>
<dbReference type="CDD" id="cd20071">
    <property type="entry name" value="SET_SMYD"/>
    <property type="match status" value="1"/>
</dbReference>
<dbReference type="AlphaFoldDB" id="A0A8H4U5S1"/>
<dbReference type="InterPro" id="IPR011990">
    <property type="entry name" value="TPR-like_helical_dom_sf"/>
</dbReference>
<feature type="domain" description="SET" evidence="1">
    <location>
        <begin position="13"/>
        <end position="156"/>
    </location>
</feature>
<dbReference type="OrthoDB" id="265717at2759"/>
<dbReference type="Gene3D" id="1.25.40.10">
    <property type="entry name" value="Tetratricopeptide repeat domain"/>
    <property type="match status" value="1"/>
</dbReference>
<proteinExistence type="predicted"/>
<dbReference type="PANTHER" id="PTHR47332">
    <property type="entry name" value="SET DOMAIN-CONTAINING PROTEIN 5"/>
    <property type="match status" value="1"/>
</dbReference>
<dbReference type="SMART" id="SM00317">
    <property type="entry name" value="SET"/>
    <property type="match status" value="1"/>
</dbReference>
<evidence type="ECO:0000259" key="1">
    <source>
        <dbReference type="PROSITE" id="PS50280"/>
    </source>
</evidence>
<sequence length="530" mass="60034">MSLLAPLTMSDTSSLYVLQDIPRKGRGLVAACKIPKGTRILSESPLFQLSHQATSMQSFLLSVAAKVAALSDNERQAFFSIHNSHPDLSEEVGIIKTNALPLGSNASKSGIFLESSRMNHACKQNAQNTWNENIKKLTIHAIQDIEQGSEITIMYMGERPDYATRQRTLKAKFRFDCACDLCSLPITRRKITDSRLREMEKLDKSIGDGVSIIASPLKTLHDVRRLLNLFKMEGFTDPSVPRAYYDAFQIAVTHGDLARAKVFAESALSTRIVVEGDDSPGVKDLQKLVKKPSQHRNHGLSSKWKSTIRDLPQGLEEEDFENWLWRVEKPHNFQLADLRNEANFPAFKKLPWENILDLDSYQPSKHWAFFGEIVNIETLWRVRLIVKDKDDHLLPIAFYTDVRGREISPSMLRVGYTVAILYAEQHGFLDLSFGIRHEDQKTLKVNISIDPGRFLVFIANIYDVQVLPVSLDNLMLLSDKVQTHATLTDGMRTCHGCNKKSASLMKCAKCGCFWYCDKVRIPNLPKLKTR</sequence>
<dbReference type="InterPro" id="IPR053185">
    <property type="entry name" value="SET_domain_protein"/>
</dbReference>
<organism evidence="2 3">
    <name type="scientific">Fusarium sarcochroum</name>
    <dbReference type="NCBI Taxonomy" id="1208366"/>
    <lineage>
        <taxon>Eukaryota</taxon>
        <taxon>Fungi</taxon>
        <taxon>Dikarya</taxon>
        <taxon>Ascomycota</taxon>
        <taxon>Pezizomycotina</taxon>
        <taxon>Sordariomycetes</taxon>
        <taxon>Hypocreomycetidae</taxon>
        <taxon>Hypocreales</taxon>
        <taxon>Nectriaceae</taxon>
        <taxon>Fusarium</taxon>
        <taxon>Fusarium lateritium species complex</taxon>
    </lineage>
</organism>
<evidence type="ECO:0000313" key="3">
    <source>
        <dbReference type="Proteomes" id="UP000622797"/>
    </source>
</evidence>
<gene>
    <name evidence="2" type="ORF">FSARC_2821</name>
</gene>